<reference evidence="1" key="1">
    <citation type="journal article" date="2020" name="Stud. Mycol.">
        <title>101 Dothideomycetes genomes: a test case for predicting lifestyles and emergence of pathogens.</title>
        <authorList>
            <person name="Haridas S."/>
            <person name="Albert R."/>
            <person name="Binder M."/>
            <person name="Bloem J."/>
            <person name="Labutti K."/>
            <person name="Salamov A."/>
            <person name="Andreopoulos B."/>
            <person name="Baker S."/>
            <person name="Barry K."/>
            <person name="Bills G."/>
            <person name="Bluhm B."/>
            <person name="Cannon C."/>
            <person name="Castanera R."/>
            <person name="Culley D."/>
            <person name="Daum C."/>
            <person name="Ezra D."/>
            <person name="Gonzalez J."/>
            <person name="Henrissat B."/>
            <person name="Kuo A."/>
            <person name="Liang C."/>
            <person name="Lipzen A."/>
            <person name="Lutzoni F."/>
            <person name="Magnuson J."/>
            <person name="Mondo S."/>
            <person name="Nolan M."/>
            <person name="Ohm R."/>
            <person name="Pangilinan J."/>
            <person name="Park H.-J."/>
            <person name="Ramirez L."/>
            <person name="Alfaro M."/>
            <person name="Sun H."/>
            <person name="Tritt A."/>
            <person name="Yoshinaga Y."/>
            <person name="Zwiers L.-H."/>
            <person name="Turgeon B."/>
            <person name="Goodwin S."/>
            <person name="Spatafora J."/>
            <person name="Crous P."/>
            <person name="Grigoriev I."/>
        </authorList>
    </citation>
    <scope>NUCLEOTIDE SEQUENCE</scope>
    <source>
        <strain evidence="1">CBS 525.71</strain>
    </source>
</reference>
<name>A0ACB6RH87_9PLEO</name>
<sequence>MSKSQSDVAQHKHITSPPSATDQPLPPPHTDRKSPAGALRVLALFRRIQAGTHTDQDPWIEFQLAQGEYDQIENTLRQDGVLWGFVDDKIRYDYDESTRRLVVRKPTGVHELFINELEDDIRSQLKAIRGGFDRKAQFAQKYEPDASFGHSGAQYPGVIIEVAYSQKKKRLSRLAENYLLDSDASVRVVVGLDVEYGKQQSRKATLSIWRPQLFETADGLELRAVEEATDEAFRDDQGNPVEHPGLRLFLSDFTCEELSQEEIGNDDTEIRISGIQLCHYLAAAEGKMRRALSKHSLAKGVTKRRRSETSFKEIKPGAEARYDEQEERAAKRTADYDID</sequence>
<protein>
    <submittedName>
        <fullName evidence="1">Uncharacterized protein</fullName>
    </submittedName>
</protein>
<evidence type="ECO:0000313" key="1">
    <source>
        <dbReference type="EMBL" id="KAF2621118.1"/>
    </source>
</evidence>
<dbReference type="EMBL" id="MU006762">
    <property type="protein sequence ID" value="KAF2621118.1"/>
    <property type="molecule type" value="Genomic_DNA"/>
</dbReference>
<organism evidence="1 2">
    <name type="scientific">Macroventuria anomochaeta</name>
    <dbReference type="NCBI Taxonomy" id="301207"/>
    <lineage>
        <taxon>Eukaryota</taxon>
        <taxon>Fungi</taxon>
        <taxon>Dikarya</taxon>
        <taxon>Ascomycota</taxon>
        <taxon>Pezizomycotina</taxon>
        <taxon>Dothideomycetes</taxon>
        <taxon>Pleosporomycetidae</taxon>
        <taxon>Pleosporales</taxon>
        <taxon>Pleosporineae</taxon>
        <taxon>Didymellaceae</taxon>
        <taxon>Macroventuria</taxon>
    </lineage>
</organism>
<evidence type="ECO:0000313" key="2">
    <source>
        <dbReference type="Proteomes" id="UP000799754"/>
    </source>
</evidence>
<gene>
    <name evidence="1" type="ORF">BU25DRAFT_443956</name>
</gene>
<comment type="caution">
    <text evidence="1">The sequence shown here is derived from an EMBL/GenBank/DDBJ whole genome shotgun (WGS) entry which is preliminary data.</text>
</comment>
<proteinExistence type="predicted"/>
<accession>A0ACB6RH87</accession>
<dbReference type="Proteomes" id="UP000799754">
    <property type="component" value="Unassembled WGS sequence"/>
</dbReference>
<keyword evidence="2" id="KW-1185">Reference proteome</keyword>